<feature type="transmembrane region" description="Helical" evidence="2">
    <location>
        <begin position="110"/>
        <end position="131"/>
    </location>
</feature>
<comment type="caution">
    <text evidence="3">The sequence shown here is derived from an EMBL/GenBank/DDBJ whole genome shotgun (WGS) entry which is preliminary data.</text>
</comment>
<sequence>MSERAEFEATPSGPEGGHGTPVPQYGQRSSEPWLPPAGQFQLPVPAPTAPREDVVRGAVYALAAVPVGIAAWLVLWNMGWMASIVAFIAAALAARLYVTGAGGIISRRGAWVVVAITAVTVLLSFWGGMLVDAAKYLGGGSPLLMLADAQTWDLLLFNLSTNRELVDGYGGDFLVALLFSGLGCFFTLRRLFAQTRTS</sequence>
<reference evidence="4" key="1">
    <citation type="journal article" date="2019" name="Int. J. Syst. Evol. Microbiol.">
        <title>The Global Catalogue of Microorganisms (GCM) 10K type strain sequencing project: providing services to taxonomists for standard genome sequencing and annotation.</title>
        <authorList>
            <consortium name="The Broad Institute Genomics Platform"/>
            <consortium name="The Broad Institute Genome Sequencing Center for Infectious Disease"/>
            <person name="Wu L."/>
            <person name="Ma J."/>
        </authorList>
    </citation>
    <scope>NUCLEOTIDE SEQUENCE [LARGE SCALE GENOMIC DNA]</scope>
    <source>
        <strain evidence="4">PJ61</strain>
    </source>
</reference>
<feature type="region of interest" description="Disordered" evidence="1">
    <location>
        <begin position="1"/>
        <end position="28"/>
    </location>
</feature>
<gene>
    <name evidence="3" type="ORF">ACFO0G_13260</name>
</gene>
<keyword evidence="2" id="KW-0812">Transmembrane</keyword>
<feature type="transmembrane region" description="Helical" evidence="2">
    <location>
        <begin position="173"/>
        <end position="192"/>
    </location>
</feature>
<accession>A0ABV8WLY8</accession>
<feature type="transmembrane region" description="Helical" evidence="2">
    <location>
        <begin position="57"/>
        <end position="74"/>
    </location>
</feature>
<organism evidence="3 4">
    <name type="scientific">Arthrobacter sedimenti</name>
    <dbReference type="NCBI Taxonomy" id="2694931"/>
    <lineage>
        <taxon>Bacteria</taxon>
        <taxon>Bacillati</taxon>
        <taxon>Actinomycetota</taxon>
        <taxon>Actinomycetes</taxon>
        <taxon>Micrococcales</taxon>
        <taxon>Micrococcaceae</taxon>
        <taxon>Arthrobacter</taxon>
    </lineage>
</organism>
<evidence type="ECO:0000313" key="4">
    <source>
        <dbReference type="Proteomes" id="UP001595778"/>
    </source>
</evidence>
<proteinExistence type="predicted"/>
<name>A0ABV8WLY8_9MICC</name>
<dbReference type="Proteomes" id="UP001595778">
    <property type="component" value="Unassembled WGS sequence"/>
</dbReference>
<evidence type="ECO:0000256" key="2">
    <source>
        <dbReference type="SAM" id="Phobius"/>
    </source>
</evidence>
<dbReference type="EMBL" id="JBHSDQ010000005">
    <property type="protein sequence ID" value="MFC4397065.1"/>
    <property type="molecule type" value="Genomic_DNA"/>
</dbReference>
<keyword evidence="2" id="KW-1133">Transmembrane helix</keyword>
<dbReference type="RefSeq" id="WP_286400437.1">
    <property type="nucleotide sequence ID" value="NZ_JBHSDQ010000005.1"/>
</dbReference>
<protein>
    <submittedName>
        <fullName evidence="3">Uncharacterized protein</fullName>
    </submittedName>
</protein>
<feature type="transmembrane region" description="Helical" evidence="2">
    <location>
        <begin position="80"/>
        <end position="98"/>
    </location>
</feature>
<keyword evidence="2" id="KW-0472">Membrane</keyword>
<evidence type="ECO:0000256" key="1">
    <source>
        <dbReference type="SAM" id="MobiDB-lite"/>
    </source>
</evidence>
<evidence type="ECO:0000313" key="3">
    <source>
        <dbReference type="EMBL" id="MFC4397065.1"/>
    </source>
</evidence>
<keyword evidence="4" id="KW-1185">Reference proteome</keyword>